<name>B6ARA2_9BACT</name>
<organism evidence="1">
    <name type="scientific">Leptospirillum sp. Group II '5-way CG'</name>
    <dbReference type="NCBI Taxonomy" id="419541"/>
    <lineage>
        <taxon>Bacteria</taxon>
        <taxon>Pseudomonadati</taxon>
        <taxon>Nitrospirota</taxon>
        <taxon>Nitrospiria</taxon>
        <taxon>Nitrospirales</taxon>
        <taxon>Nitrospiraceae</taxon>
        <taxon>Leptospirillum</taxon>
    </lineage>
</organism>
<evidence type="ECO:0000313" key="1">
    <source>
        <dbReference type="EMBL" id="EDZ38342.1"/>
    </source>
</evidence>
<dbReference type="EMBL" id="DS995262">
    <property type="protein sequence ID" value="EDZ38342.1"/>
    <property type="molecule type" value="Genomic_DNA"/>
</dbReference>
<dbReference type="AlphaFoldDB" id="B6ARA2"/>
<reference evidence="1" key="1">
    <citation type="journal article" date="2004" name="Nature">
        <title>Community structure and metabolism through reconstruction of microbial genomes from the environment.</title>
        <authorList>
            <person name="Tyson G.W."/>
            <person name="Chapman J."/>
            <person name="Hugenholtz P."/>
            <person name="Allen E.E."/>
            <person name="Ram R.J."/>
            <person name="Richardson P.M."/>
            <person name="Solovyev V.V."/>
            <person name="Rubin E.M."/>
            <person name="Rokhsar D.S."/>
            <person name="Banfield J.F."/>
        </authorList>
    </citation>
    <scope>NUCLEOTIDE SEQUENCE [LARGE SCALE GENOMIC DNA]</scope>
</reference>
<sequence>MELSEFRRGIQKLQLVFGEKFTHAPDEESLIKIYELFGLIKGIPDTEYLSAIERIIYFGNGPYQGISLYALIRENMPSVVEEKSGPAAWKEVFLELDRIKNIEPPFFCDVITQSIVGEWSWTELRQSLIKNSALARFRIEFIEKYEQKKMWFSDHLSLAMKAQVMESLDRIEKRDGSHSDE</sequence>
<proteinExistence type="predicted"/>
<gene>
    <name evidence="1" type="ORF">CGL2_08982002</name>
</gene>
<protein>
    <submittedName>
        <fullName evidence="1">Uncharacterized protein</fullName>
    </submittedName>
</protein>
<accession>B6ARA2</accession>
<reference evidence="1" key="2">
    <citation type="journal article" date="2008" name="PLoS Biol.">
        <title>Population genomic analysis of strain variation in Leptospirillum group II bacteria involved in acid mine drainage formation.</title>
        <authorList>
            <person name="Simmons S.L."/>
            <person name="Dibartolo G."/>
            <person name="Denef V.J."/>
            <person name="Goltsman D.S."/>
            <person name="Thelen M.P."/>
            <person name="Banfield J.F."/>
        </authorList>
    </citation>
    <scope>NUCLEOTIDE SEQUENCE [LARGE SCALE GENOMIC DNA]</scope>
</reference>